<evidence type="ECO:0000313" key="2">
    <source>
        <dbReference type="EMBL" id="ROX34094.1"/>
    </source>
</evidence>
<gene>
    <name evidence="2" type="ORF">EGW16_05450</name>
</gene>
<dbReference type="EMBL" id="RKMZ01000002">
    <property type="protein sequence ID" value="ROX34094.1"/>
    <property type="molecule type" value="Genomic_DNA"/>
</dbReference>
<feature type="domain" description="RNA polymerase sigma-70 region 4" evidence="1">
    <location>
        <begin position="80"/>
        <end position="127"/>
    </location>
</feature>
<dbReference type="RefSeq" id="WP_010709736.1">
    <property type="nucleotide sequence ID" value="NZ_JAANZP010000030.1"/>
</dbReference>
<dbReference type="InterPro" id="IPR013324">
    <property type="entry name" value="RNA_pol_sigma_r3/r4-like"/>
</dbReference>
<dbReference type="Gene3D" id="1.20.140.160">
    <property type="match status" value="1"/>
</dbReference>
<dbReference type="SUPFAM" id="SSF88659">
    <property type="entry name" value="Sigma3 and sigma4 domains of RNA polymerase sigma factors"/>
    <property type="match status" value="1"/>
</dbReference>
<organism evidence="2 3">
    <name type="scientific">Enterococcus faecalis</name>
    <name type="common">Streptococcus faecalis</name>
    <dbReference type="NCBI Taxonomy" id="1351"/>
    <lineage>
        <taxon>Bacteria</taxon>
        <taxon>Bacillati</taxon>
        <taxon>Bacillota</taxon>
        <taxon>Bacilli</taxon>
        <taxon>Lactobacillales</taxon>
        <taxon>Enterococcaceae</taxon>
        <taxon>Enterococcus</taxon>
    </lineage>
</organism>
<sequence length="134" mass="15958">MCTKKTLNNIFINYIHQVTKNTALAYFRKKYLYLNRTFLCVSLHDYLIPYYEKIFLFDYLLPENIDKMEQYTLNDSLSFALSKLSDKEKAFIYDKYILCKTDKEIALKLGISRQGVSILKKRILTKLHNYLKSS</sequence>
<evidence type="ECO:0000259" key="1">
    <source>
        <dbReference type="Pfam" id="PF04545"/>
    </source>
</evidence>
<accession>A0ABD7IZV7</accession>
<evidence type="ECO:0000313" key="3">
    <source>
        <dbReference type="Proteomes" id="UP000281488"/>
    </source>
</evidence>
<reference evidence="2 3" key="1">
    <citation type="submission" date="2018-10" db="EMBL/GenBank/DDBJ databases">
        <title>Genotypes and phenotypes of Enterococci isolated from broiler chickens.</title>
        <authorList>
            <person name="Muhammad A.R."/>
            <person name="Diarra M.S."/>
        </authorList>
    </citation>
    <scope>NUCLEOTIDE SEQUENCE [LARGE SCALE GENOMIC DNA]</scope>
    <source>
        <strain evidence="2 3">LIT2 A36'</strain>
    </source>
</reference>
<protein>
    <submittedName>
        <fullName evidence="2">Sigma-70 family RNA polymerase sigma factor</fullName>
    </submittedName>
</protein>
<proteinExistence type="predicted"/>
<dbReference type="InterPro" id="IPR007630">
    <property type="entry name" value="RNA_pol_sigma70_r4"/>
</dbReference>
<comment type="caution">
    <text evidence="2">The sequence shown here is derived from an EMBL/GenBank/DDBJ whole genome shotgun (WGS) entry which is preliminary data.</text>
</comment>
<name>A0ABD7IZV7_ENTFL</name>
<dbReference type="AlphaFoldDB" id="A0ABD7IZV7"/>
<dbReference type="Proteomes" id="UP000281488">
    <property type="component" value="Unassembled WGS sequence"/>
</dbReference>
<dbReference type="Pfam" id="PF04545">
    <property type="entry name" value="Sigma70_r4"/>
    <property type="match status" value="1"/>
</dbReference>